<evidence type="ECO:0000313" key="3">
    <source>
        <dbReference type="Proteomes" id="UP000439903"/>
    </source>
</evidence>
<feature type="region of interest" description="Disordered" evidence="1">
    <location>
        <begin position="1"/>
        <end position="23"/>
    </location>
</feature>
<evidence type="ECO:0000313" key="2">
    <source>
        <dbReference type="EMBL" id="KAF0550231.1"/>
    </source>
</evidence>
<protein>
    <submittedName>
        <fullName evidence="2">Uncharacterized protein</fullName>
    </submittedName>
</protein>
<name>A0A8H4B0A8_GIGMA</name>
<dbReference type="EMBL" id="WTPW01000087">
    <property type="protein sequence ID" value="KAF0550231.1"/>
    <property type="molecule type" value="Genomic_DNA"/>
</dbReference>
<reference evidence="2 3" key="1">
    <citation type="journal article" date="2019" name="Environ. Microbiol.">
        <title>At the nexus of three kingdoms: the genome of the mycorrhizal fungus Gigaspora margarita provides insights into plant, endobacterial and fungal interactions.</title>
        <authorList>
            <person name="Venice F."/>
            <person name="Ghignone S."/>
            <person name="Salvioli di Fossalunga A."/>
            <person name="Amselem J."/>
            <person name="Novero M."/>
            <person name="Xianan X."/>
            <person name="Sedzielewska Toro K."/>
            <person name="Morin E."/>
            <person name="Lipzen A."/>
            <person name="Grigoriev I.V."/>
            <person name="Henrissat B."/>
            <person name="Martin F.M."/>
            <person name="Bonfante P."/>
        </authorList>
    </citation>
    <scope>NUCLEOTIDE SEQUENCE [LARGE SCALE GENOMIC DNA]</scope>
    <source>
        <strain evidence="2 3">BEG34</strain>
    </source>
</reference>
<dbReference type="Proteomes" id="UP000439903">
    <property type="component" value="Unassembled WGS sequence"/>
</dbReference>
<accession>A0A8H4B0A8</accession>
<dbReference type="AlphaFoldDB" id="A0A8H4B0A8"/>
<sequence>MYKTYQQSTFTNSGNKSKPQQPYYNCTKFQGIFNERDETSKKSLDVPIDGIRVKGKETPEEYLDPVKSNDLDSQFDPGRLFCRSEIGLGKAYEVWKKKVEKFKRITGKSEGKNLNELEKHIKYEQITLDYMYETWMNKVNKLKRTIKYLYKLKDPKRCKIADLPNTETLEKDKNQSIQL</sequence>
<evidence type="ECO:0000256" key="1">
    <source>
        <dbReference type="SAM" id="MobiDB-lite"/>
    </source>
</evidence>
<gene>
    <name evidence="2" type="ORF">F8M41_024806</name>
</gene>
<keyword evidence="3" id="KW-1185">Reference proteome</keyword>
<proteinExistence type="predicted"/>
<organism evidence="2 3">
    <name type="scientific">Gigaspora margarita</name>
    <dbReference type="NCBI Taxonomy" id="4874"/>
    <lineage>
        <taxon>Eukaryota</taxon>
        <taxon>Fungi</taxon>
        <taxon>Fungi incertae sedis</taxon>
        <taxon>Mucoromycota</taxon>
        <taxon>Glomeromycotina</taxon>
        <taxon>Glomeromycetes</taxon>
        <taxon>Diversisporales</taxon>
        <taxon>Gigasporaceae</taxon>
        <taxon>Gigaspora</taxon>
    </lineage>
</organism>
<comment type="caution">
    <text evidence="2">The sequence shown here is derived from an EMBL/GenBank/DDBJ whole genome shotgun (WGS) entry which is preliminary data.</text>
</comment>